<feature type="transmembrane region" description="Helical" evidence="6">
    <location>
        <begin position="530"/>
        <end position="552"/>
    </location>
</feature>
<dbReference type="Proteomes" id="UP000243688">
    <property type="component" value="Unassembled WGS sequence"/>
</dbReference>
<comment type="similarity">
    <text evidence="6">Belongs to the ABC-4 integral membrane protein family.</text>
</comment>
<feature type="domain" description="ABC3 transporter permease C-terminal" evidence="7">
    <location>
        <begin position="65"/>
        <end position="174"/>
    </location>
</feature>
<accession>A0A2A6DZZ3</accession>
<evidence type="ECO:0000256" key="2">
    <source>
        <dbReference type="ARBA" id="ARBA00022475"/>
    </source>
</evidence>
<feature type="transmembrane region" description="Helical" evidence="6">
    <location>
        <begin position="283"/>
        <end position="305"/>
    </location>
</feature>
<feature type="transmembrane region" description="Helical" evidence="6">
    <location>
        <begin position="586"/>
        <end position="604"/>
    </location>
</feature>
<dbReference type="PIRSF" id="PIRSF018968">
    <property type="entry name" value="ABC_permease_BceB"/>
    <property type="match status" value="1"/>
</dbReference>
<dbReference type="InterPro" id="IPR052536">
    <property type="entry name" value="ABC-4_Integral_Memb_Prot"/>
</dbReference>
<dbReference type="Pfam" id="PF02687">
    <property type="entry name" value="FtsX"/>
    <property type="match status" value="1"/>
</dbReference>
<keyword evidence="2 6" id="KW-1003">Cell membrane</keyword>
<dbReference type="AlphaFoldDB" id="A0A2A6DZZ3"/>
<keyword evidence="3 6" id="KW-0812">Transmembrane</keyword>
<feature type="transmembrane region" description="Helical" evidence="6">
    <location>
        <begin position="616"/>
        <end position="638"/>
    </location>
</feature>
<keyword evidence="4 6" id="KW-1133">Transmembrane helix</keyword>
<feature type="transmembrane region" description="Helical" evidence="6">
    <location>
        <begin position="111"/>
        <end position="136"/>
    </location>
</feature>
<evidence type="ECO:0000313" key="8">
    <source>
        <dbReference type="EMBL" id="PDO10126.1"/>
    </source>
</evidence>
<dbReference type="InterPro" id="IPR027022">
    <property type="entry name" value="ABC_permease_BceB-typ"/>
</dbReference>
<keyword evidence="6" id="KW-0813">Transport</keyword>
<gene>
    <name evidence="8" type="ORF">BLM47_08830</name>
</gene>
<dbReference type="GO" id="GO:0055085">
    <property type="term" value="P:transmembrane transport"/>
    <property type="evidence" value="ECO:0007669"/>
    <property type="project" value="UniProtKB-UniRule"/>
</dbReference>
<proteinExistence type="inferred from homology"/>
<reference evidence="8 9" key="1">
    <citation type="submission" date="2016-12" db="EMBL/GenBank/DDBJ databases">
        <title>Candidatus Reconcilibacillus cellulovorans genome.</title>
        <authorList>
            <person name="Kolinko S."/>
            <person name="Wu Y.-W."/>
            <person name="Tachea F."/>
            <person name="Denzel E."/>
            <person name="Hiras J."/>
            <person name="Baecker N."/>
            <person name="Chan L.J."/>
            <person name="Eichorst S.A."/>
            <person name="Frey D."/>
            <person name="Adams P.D."/>
            <person name="Pray T."/>
            <person name="Tanjore D."/>
            <person name="Petzold C.J."/>
            <person name="Gladden J.M."/>
            <person name="Simmons B.A."/>
            <person name="Singer S.W."/>
        </authorList>
    </citation>
    <scope>NUCLEOTIDE SEQUENCE [LARGE SCALE GENOMIC DNA]</scope>
    <source>
        <strain evidence="8">JTherm</strain>
    </source>
</reference>
<evidence type="ECO:0000256" key="4">
    <source>
        <dbReference type="ARBA" id="ARBA00022989"/>
    </source>
</evidence>
<evidence type="ECO:0000256" key="1">
    <source>
        <dbReference type="ARBA" id="ARBA00004651"/>
    </source>
</evidence>
<feature type="transmembrane region" description="Helical" evidence="6">
    <location>
        <begin position="58"/>
        <end position="82"/>
    </location>
</feature>
<dbReference type="EMBL" id="MOXJ01000019">
    <property type="protein sequence ID" value="PDO10126.1"/>
    <property type="molecule type" value="Genomic_DNA"/>
</dbReference>
<evidence type="ECO:0000313" key="9">
    <source>
        <dbReference type="Proteomes" id="UP000243688"/>
    </source>
</evidence>
<feature type="transmembrane region" description="Helical" evidence="6">
    <location>
        <begin position="20"/>
        <end position="38"/>
    </location>
</feature>
<comment type="subcellular location">
    <subcellularLocation>
        <location evidence="1 6">Cell membrane</location>
        <topology evidence="1 6">Multi-pass membrane protein</topology>
    </subcellularLocation>
</comment>
<sequence>MKLRDLAWANVRGNARRYAAFFLSSALASAIFFLYAQFILHPDVVHGRLRAAAYVRRGMIACEYIIAAFAFFFVLYSLSAFLKARSREFGLLALFGMTDGQLRRMLAAETAIIAFAATTAGIATGLVFSKLFLAGLSALLEMDSPIRFTVVWEAVALTYAVFMGMFAALLLVATARLGRKTVVERLRDQRAPKPMPLVSPWLAMLAVTLVAAGYVLAYTSTPMTVVLRMLPVTGLVVVGTYFLFTQGSVAALRLLRRLRSTLRGTRLLVVAQLTFKLTDNARLLASVATLSAVAITAAGTLYVFYMDFRAQTIDAHPYAWTWIVRGDNEALLQKVEQELASRNVAVEKKLRLRGVSVYPDEDGDGKADGWPTLVVSESAYRAAAVDSVADSSASRDVPAGRAVRILPPGALKSGFWKMPADGVFRAAFAKGAPADAVVWTQSDVEEQLLHTTDLSVALDWLVVDDGDYAALERSAASHDRAYTVYGLELAGWKKLADVDAALRASVFAPANVELRSRITGYRDAARTSSLTLFVGTFVCALFFTAAGSMIYFRMFTELQDERALYRSLARIGVTDGEMRRIVGGQLAVVFFLPFLVSVAHAAFAMKALANLLMSNIWSYALTVAAVFFAAQAVGYTAARRVYLREIVRPL</sequence>
<feature type="transmembrane region" description="Helical" evidence="6">
    <location>
        <begin position="229"/>
        <end position="255"/>
    </location>
</feature>
<dbReference type="InterPro" id="IPR003838">
    <property type="entry name" value="ABC3_permease_C"/>
</dbReference>
<dbReference type="GO" id="GO:0005886">
    <property type="term" value="C:plasma membrane"/>
    <property type="evidence" value="ECO:0007669"/>
    <property type="project" value="UniProtKB-SubCell"/>
</dbReference>
<organism evidence="8 9">
    <name type="scientific">Candidatus Reconcilbacillus cellulovorans</name>
    <dbReference type="NCBI Taxonomy" id="1906605"/>
    <lineage>
        <taxon>Bacteria</taxon>
        <taxon>Bacillati</taxon>
        <taxon>Bacillota</taxon>
        <taxon>Bacilli</taxon>
        <taxon>Bacillales</taxon>
        <taxon>Paenibacillaceae</taxon>
        <taxon>Candidatus Reconcilbacillus</taxon>
    </lineage>
</organism>
<dbReference type="PANTHER" id="PTHR46795">
    <property type="entry name" value="ABC TRANSPORTER PERMEASE-RELATED-RELATED"/>
    <property type="match status" value="1"/>
</dbReference>
<feature type="transmembrane region" description="Helical" evidence="6">
    <location>
        <begin position="156"/>
        <end position="177"/>
    </location>
</feature>
<evidence type="ECO:0000256" key="3">
    <source>
        <dbReference type="ARBA" id="ARBA00022692"/>
    </source>
</evidence>
<protein>
    <recommendedName>
        <fullName evidence="7">ABC3 transporter permease C-terminal domain-containing protein</fullName>
    </recommendedName>
</protein>
<evidence type="ECO:0000256" key="5">
    <source>
        <dbReference type="ARBA" id="ARBA00023136"/>
    </source>
</evidence>
<dbReference type="PANTHER" id="PTHR46795:SF1">
    <property type="entry name" value="ABC TRANSPORTER PERMEASE PROTEIN"/>
    <property type="match status" value="1"/>
</dbReference>
<keyword evidence="5 6" id="KW-0472">Membrane</keyword>
<evidence type="ECO:0000259" key="7">
    <source>
        <dbReference type="Pfam" id="PF02687"/>
    </source>
</evidence>
<name>A0A2A6DZZ3_9BACL</name>
<evidence type="ECO:0000256" key="6">
    <source>
        <dbReference type="PIRNR" id="PIRNR018968"/>
    </source>
</evidence>
<feature type="transmembrane region" description="Helical" evidence="6">
    <location>
        <begin position="198"/>
        <end position="217"/>
    </location>
</feature>
<comment type="caution">
    <text evidence="8">The sequence shown here is derived from an EMBL/GenBank/DDBJ whole genome shotgun (WGS) entry which is preliminary data.</text>
</comment>